<reference evidence="1 2" key="1">
    <citation type="submission" date="2014-01" db="EMBL/GenBank/DDBJ databases">
        <title>Genome sequence determination for a cystic fibrosis isolate, Inquilinus limosus.</title>
        <authorList>
            <person name="Pino M."/>
            <person name="Di Conza J."/>
            <person name="Gutkind G."/>
        </authorList>
    </citation>
    <scope>NUCLEOTIDE SEQUENCE [LARGE SCALE GENOMIC DNA]</scope>
    <source>
        <strain evidence="1 2">MP06</strain>
    </source>
</reference>
<organism evidence="1 2">
    <name type="scientific">Inquilinus limosus MP06</name>
    <dbReference type="NCBI Taxonomy" id="1398085"/>
    <lineage>
        <taxon>Bacteria</taxon>
        <taxon>Pseudomonadati</taxon>
        <taxon>Pseudomonadota</taxon>
        <taxon>Alphaproteobacteria</taxon>
        <taxon>Rhodospirillales</taxon>
        <taxon>Rhodospirillaceae</taxon>
        <taxon>Inquilinus</taxon>
    </lineage>
</organism>
<accession>A0A0A0DDJ5</accession>
<protein>
    <submittedName>
        <fullName evidence="1">Uncharacterized protein</fullName>
    </submittedName>
</protein>
<evidence type="ECO:0000313" key="2">
    <source>
        <dbReference type="Proteomes" id="UP000029995"/>
    </source>
</evidence>
<dbReference type="EMBL" id="JANX01000001">
    <property type="protein sequence ID" value="KGM36184.1"/>
    <property type="molecule type" value="Genomic_DNA"/>
</dbReference>
<name>A0A0A0DDJ5_9PROT</name>
<dbReference type="AlphaFoldDB" id="A0A0A0DDJ5"/>
<gene>
    <name evidence="1" type="ORF">P409_00620</name>
</gene>
<dbReference type="Proteomes" id="UP000029995">
    <property type="component" value="Unassembled WGS sequence"/>
</dbReference>
<proteinExistence type="predicted"/>
<sequence length="153" mass="17430">MTNRIDAIRNAEAEETIRAGASLAWLLDVTNETTASYKELQRVLAEHHCMSSGYDTRTNQTVVKVRPPRRDPAALEKCLQFLIEQVVPILASDPKEIGIFENTLSESGVYSLVVHDQSVDLVLTRWRRPTTLETFPDLRTALTYIQEHHYYGD</sequence>
<comment type="caution">
    <text evidence="1">The sequence shown here is derived from an EMBL/GenBank/DDBJ whole genome shotgun (WGS) entry which is preliminary data.</text>
</comment>
<evidence type="ECO:0000313" key="1">
    <source>
        <dbReference type="EMBL" id="KGM36184.1"/>
    </source>
</evidence>